<protein>
    <submittedName>
        <fullName evidence="5">Amidohydrolase</fullName>
    </submittedName>
</protein>
<feature type="binding site" evidence="3">
    <location>
        <position position="164"/>
    </location>
    <ligand>
        <name>Mn(2+)</name>
        <dbReference type="ChEBI" id="CHEBI:29035"/>
        <label>2</label>
    </ligand>
</feature>
<comment type="caution">
    <text evidence="5">The sequence shown here is derived from an EMBL/GenBank/DDBJ whole genome shotgun (WGS) entry which is preliminary data.</text>
</comment>
<keyword evidence="3" id="KW-0464">Manganese</keyword>
<dbReference type="AlphaFoldDB" id="A0A6N8CKZ2"/>
<reference evidence="5 6" key="1">
    <citation type="submission" date="2019-11" db="EMBL/GenBank/DDBJ databases">
        <title>Terrilactibacillus tamarindus sp. nov. BCM23-1 isolated from bark of Tamarindus indica.</title>
        <authorList>
            <person name="Kingkaew E."/>
            <person name="Tanasupawat S."/>
        </authorList>
    </citation>
    <scope>NUCLEOTIDE SEQUENCE [LARGE SCALE GENOMIC DNA]</scope>
    <source>
        <strain evidence="5 6">BCM23-1</strain>
    </source>
</reference>
<evidence type="ECO:0000256" key="3">
    <source>
        <dbReference type="PIRSR" id="PIRSR005962-1"/>
    </source>
</evidence>
<sequence length="407" mass="44944">MISTWHERIEELYDQMVEWRRFLHQHPELSYQEVKTRAFIVEKLESFGIEVKDNVGGGGVVGIIRGGKPGKTIALRADFDALFIQDEKDVPYKSTVPGVMHACGHDGHTSTLLNVAQVLSEHRHELEGNVILLHQHAEEMHPGGAKPMIQDGCLDGVDLVFGTHLWSTIPYGQFGYNSGDFMAAADALEIKIQGLGGHGSAPHQSVDAIVIGAEVINQLQLIVSRQVDPLKSAVISFGSFQAGSAANIIADTATFKGTVRTFDESVRAHIEKQIPHIVEHVCEAFHATCEVTYSRGYDAVVNHEKESKVFKKIIDSTFGKGVATLVPPLMGGEDFAYYLQERPGMFFLTGAGNPEVGAKYPHHHPKFNFDERAMLMAGKAFLSIVDYYLCPQDNQSIEDEKFEKADL</sequence>
<dbReference type="GO" id="GO:0016787">
    <property type="term" value="F:hydrolase activity"/>
    <property type="evidence" value="ECO:0007669"/>
    <property type="project" value="UniProtKB-KW"/>
</dbReference>
<dbReference type="InterPro" id="IPR017439">
    <property type="entry name" value="Amidohydrolase"/>
</dbReference>
<dbReference type="RefSeq" id="WP_155215723.1">
    <property type="nucleotide sequence ID" value="NZ_WNHB01000001.1"/>
</dbReference>
<evidence type="ECO:0000313" key="5">
    <source>
        <dbReference type="EMBL" id="MTT30489.1"/>
    </source>
</evidence>
<comment type="cofactor">
    <cofactor evidence="3">
        <name>Mn(2+)</name>
        <dbReference type="ChEBI" id="CHEBI:29035"/>
    </cofactor>
    <text evidence="3">The Mn(2+) ion enhances activity.</text>
</comment>
<dbReference type="SUPFAM" id="SSF55031">
    <property type="entry name" value="Bacterial exopeptidase dimerisation domain"/>
    <property type="match status" value="1"/>
</dbReference>
<dbReference type="PANTHER" id="PTHR11014">
    <property type="entry name" value="PEPTIDASE M20 FAMILY MEMBER"/>
    <property type="match status" value="1"/>
</dbReference>
<organism evidence="5 6">
    <name type="scientific">Terrilactibacillus tamarindi</name>
    <dbReference type="NCBI Taxonomy" id="2599694"/>
    <lineage>
        <taxon>Bacteria</taxon>
        <taxon>Bacillati</taxon>
        <taxon>Bacillota</taxon>
        <taxon>Bacilli</taxon>
        <taxon>Bacillales</taxon>
        <taxon>Bacillaceae</taxon>
        <taxon>Terrilactibacillus</taxon>
    </lineage>
</organism>
<dbReference type="PANTHER" id="PTHR11014:SF63">
    <property type="entry name" value="METALLOPEPTIDASE, PUTATIVE (AFU_ORTHOLOGUE AFUA_6G09600)-RELATED"/>
    <property type="match status" value="1"/>
</dbReference>
<evidence type="ECO:0000259" key="4">
    <source>
        <dbReference type="Pfam" id="PF07687"/>
    </source>
</evidence>
<dbReference type="Gene3D" id="3.30.70.360">
    <property type="match status" value="1"/>
</dbReference>
<comment type="similarity">
    <text evidence="1">Belongs to the peptidase M20 family.</text>
</comment>
<dbReference type="InterPro" id="IPR011650">
    <property type="entry name" value="Peptidase_M20_dimer"/>
</dbReference>
<evidence type="ECO:0000313" key="6">
    <source>
        <dbReference type="Proteomes" id="UP000440978"/>
    </source>
</evidence>
<dbReference type="Pfam" id="PF01546">
    <property type="entry name" value="Peptidase_M20"/>
    <property type="match status" value="1"/>
</dbReference>
<feature type="domain" description="Peptidase M20 dimerisation" evidence="4">
    <location>
        <begin position="188"/>
        <end position="282"/>
    </location>
</feature>
<dbReference type="PIRSF" id="PIRSF005962">
    <property type="entry name" value="Pept_M20D_amidohydro"/>
    <property type="match status" value="1"/>
</dbReference>
<feature type="binding site" evidence="3">
    <location>
        <position position="139"/>
    </location>
    <ligand>
        <name>Mn(2+)</name>
        <dbReference type="ChEBI" id="CHEBI:29035"/>
        <label>2</label>
    </ligand>
</feature>
<dbReference type="FunFam" id="3.30.70.360:FF:000014">
    <property type="entry name" value="N-acyl-L-amino acid amidohydrolase"/>
    <property type="match status" value="1"/>
</dbReference>
<accession>A0A6N8CKZ2</accession>
<feature type="binding site" evidence="3">
    <location>
        <position position="105"/>
    </location>
    <ligand>
        <name>Mn(2+)</name>
        <dbReference type="ChEBI" id="CHEBI:29035"/>
        <label>2</label>
    </ligand>
</feature>
<keyword evidence="6" id="KW-1185">Reference proteome</keyword>
<dbReference type="GO" id="GO:0046872">
    <property type="term" value="F:metal ion binding"/>
    <property type="evidence" value="ECO:0007669"/>
    <property type="project" value="UniProtKB-KW"/>
</dbReference>
<keyword evidence="2 5" id="KW-0378">Hydrolase</keyword>
<proteinExistence type="inferred from homology"/>
<dbReference type="Proteomes" id="UP000440978">
    <property type="component" value="Unassembled WGS sequence"/>
</dbReference>
<dbReference type="InterPro" id="IPR036264">
    <property type="entry name" value="Bact_exopeptidase_dim_dom"/>
</dbReference>
<dbReference type="Pfam" id="PF07687">
    <property type="entry name" value="M20_dimer"/>
    <property type="match status" value="1"/>
</dbReference>
<gene>
    <name evidence="5" type="ORF">GMB86_00480</name>
</gene>
<keyword evidence="3" id="KW-0479">Metal-binding</keyword>
<dbReference type="Gene3D" id="3.40.630.10">
    <property type="entry name" value="Zn peptidases"/>
    <property type="match status" value="1"/>
</dbReference>
<evidence type="ECO:0000256" key="2">
    <source>
        <dbReference type="ARBA" id="ARBA00022801"/>
    </source>
</evidence>
<dbReference type="CDD" id="cd08021">
    <property type="entry name" value="M20_Acy1_YhaA-like"/>
    <property type="match status" value="1"/>
</dbReference>
<dbReference type="OrthoDB" id="9776731at2"/>
<dbReference type="InterPro" id="IPR002933">
    <property type="entry name" value="Peptidase_M20"/>
</dbReference>
<feature type="binding site" evidence="3">
    <location>
        <position position="103"/>
    </location>
    <ligand>
        <name>Mn(2+)</name>
        <dbReference type="ChEBI" id="CHEBI:29035"/>
        <label>2</label>
    </ligand>
</feature>
<name>A0A6N8CKZ2_9BACI</name>
<feature type="binding site" evidence="3">
    <location>
        <position position="363"/>
    </location>
    <ligand>
        <name>Mn(2+)</name>
        <dbReference type="ChEBI" id="CHEBI:29035"/>
        <label>2</label>
    </ligand>
</feature>
<dbReference type="SUPFAM" id="SSF53187">
    <property type="entry name" value="Zn-dependent exopeptidases"/>
    <property type="match status" value="1"/>
</dbReference>
<evidence type="ECO:0000256" key="1">
    <source>
        <dbReference type="ARBA" id="ARBA00006153"/>
    </source>
</evidence>
<dbReference type="EMBL" id="WNHB01000001">
    <property type="protein sequence ID" value="MTT30489.1"/>
    <property type="molecule type" value="Genomic_DNA"/>
</dbReference>
<dbReference type="NCBIfam" id="TIGR01891">
    <property type="entry name" value="amidohydrolases"/>
    <property type="match status" value="1"/>
</dbReference>